<dbReference type="OrthoDB" id="10371068at2759"/>
<protein>
    <submittedName>
        <fullName evidence="1">Uncharacterized protein</fullName>
    </submittedName>
</protein>
<dbReference type="Proteomes" id="UP000683360">
    <property type="component" value="Unassembled WGS sequence"/>
</dbReference>
<gene>
    <name evidence="1" type="ORF">MEDL_39466</name>
</gene>
<sequence>MLNLQVQNFITKLLTRRLLDVDFKWSSQIKKNSFEKRNVGTFGNSSYNQDYHSPPEFCGKQSDSNGYIQPINGNGNRTSSNHDYLIVQGSIKSNLQPDKEPDEPHSWLHSVVKEKKGDHCGNEKEVSDLDISPYSVIADSNIKQQEVKAFPQIKYVTHRMPIGLFS</sequence>
<keyword evidence="2" id="KW-1185">Reference proteome</keyword>
<dbReference type="EMBL" id="CAJPWZ010001900">
    <property type="protein sequence ID" value="CAG2226460.1"/>
    <property type="molecule type" value="Genomic_DNA"/>
</dbReference>
<dbReference type="AlphaFoldDB" id="A0A8S3SZI7"/>
<comment type="caution">
    <text evidence="1">The sequence shown here is derived from an EMBL/GenBank/DDBJ whole genome shotgun (WGS) entry which is preliminary data.</text>
</comment>
<reference evidence="1" key="1">
    <citation type="submission" date="2021-03" db="EMBL/GenBank/DDBJ databases">
        <authorList>
            <person name="Bekaert M."/>
        </authorList>
    </citation>
    <scope>NUCLEOTIDE SEQUENCE</scope>
</reference>
<proteinExistence type="predicted"/>
<organism evidence="1 2">
    <name type="scientific">Mytilus edulis</name>
    <name type="common">Blue mussel</name>
    <dbReference type="NCBI Taxonomy" id="6550"/>
    <lineage>
        <taxon>Eukaryota</taxon>
        <taxon>Metazoa</taxon>
        <taxon>Spiralia</taxon>
        <taxon>Lophotrochozoa</taxon>
        <taxon>Mollusca</taxon>
        <taxon>Bivalvia</taxon>
        <taxon>Autobranchia</taxon>
        <taxon>Pteriomorphia</taxon>
        <taxon>Mytilida</taxon>
        <taxon>Mytiloidea</taxon>
        <taxon>Mytilidae</taxon>
        <taxon>Mytilinae</taxon>
        <taxon>Mytilus</taxon>
    </lineage>
</organism>
<evidence type="ECO:0000313" key="2">
    <source>
        <dbReference type="Proteomes" id="UP000683360"/>
    </source>
</evidence>
<evidence type="ECO:0000313" key="1">
    <source>
        <dbReference type="EMBL" id="CAG2226460.1"/>
    </source>
</evidence>
<name>A0A8S3SZI7_MYTED</name>
<accession>A0A8S3SZI7</accession>